<accession>A0A8S4QDU3</accession>
<dbReference type="EMBL" id="CAKXAJ010001427">
    <property type="protein sequence ID" value="CAH2207826.1"/>
    <property type="molecule type" value="Genomic_DNA"/>
</dbReference>
<feature type="domain" description="C2H2-type" evidence="3">
    <location>
        <begin position="3"/>
        <end position="31"/>
    </location>
</feature>
<gene>
    <name evidence="4" type="primary">jg9961</name>
    <name evidence="4" type="ORF">PAEG_LOCUS446</name>
</gene>
<dbReference type="InterPro" id="IPR013087">
    <property type="entry name" value="Znf_C2H2_type"/>
</dbReference>
<evidence type="ECO:0000313" key="4">
    <source>
        <dbReference type="EMBL" id="CAH2207826.1"/>
    </source>
</evidence>
<feature type="non-terminal residue" evidence="4">
    <location>
        <position position="1"/>
    </location>
</feature>
<feature type="domain" description="C2H2-type" evidence="3">
    <location>
        <begin position="36"/>
        <end position="60"/>
    </location>
</feature>
<evidence type="ECO:0000313" key="5">
    <source>
        <dbReference type="Proteomes" id="UP000838756"/>
    </source>
</evidence>
<reference evidence="4" key="1">
    <citation type="submission" date="2022-03" db="EMBL/GenBank/DDBJ databases">
        <authorList>
            <person name="Lindestad O."/>
        </authorList>
    </citation>
    <scope>NUCLEOTIDE SEQUENCE</scope>
</reference>
<feature type="region of interest" description="Disordered" evidence="2">
    <location>
        <begin position="152"/>
        <end position="174"/>
    </location>
</feature>
<dbReference type="OrthoDB" id="427030at2759"/>
<dbReference type="Proteomes" id="UP000838756">
    <property type="component" value="Unassembled WGS sequence"/>
</dbReference>
<dbReference type="PROSITE" id="PS00028">
    <property type="entry name" value="ZINC_FINGER_C2H2_1"/>
    <property type="match status" value="2"/>
</dbReference>
<evidence type="ECO:0000259" key="3">
    <source>
        <dbReference type="PROSITE" id="PS50157"/>
    </source>
</evidence>
<dbReference type="AlphaFoldDB" id="A0A8S4QDU3"/>
<protein>
    <submittedName>
        <fullName evidence="4">Jg9961 protein</fullName>
    </submittedName>
</protein>
<evidence type="ECO:0000256" key="1">
    <source>
        <dbReference type="PROSITE-ProRule" id="PRU00042"/>
    </source>
</evidence>
<keyword evidence="1" id="KW-0863">Zinc-finger</keyword>
<organism evidence="4 5">
    <name type="scientific">Pararge aegeria aegeria</name>
    <dbReference type="NCBI Taxonomy" id="348720"/>
    <lineage>
        <taxon>Eukaryota</taxon>
        <taxon>Metazoa</taxon>
        <taxon>Ecdysozoa</taxon>
        <taxon>Arthropoda</taxon>
        <taxon>Hexapoda</taxon>
        <taxon>Insecta</taxon>
        <taxon>Pterygota</taxon>
        <taxon>Neoptera</taxon>
        <taxon>Endopterygota</taxon>
        <taxon>Lepidoptera</taxon>
        <taxon>Glossata</taxon>
        <taxon>Ditrysia</taxon>
        <taxon>Papilionoidea</taxon>
        <taxon>Nymphalidae</taxon>
        <taxon>Satyrinae</taxon>
        <taxon>Satyrini</taxon>
        <taxon>Parargina</taxon>
        <taxon>Pararge</taxon>
    </lineage>
</organism>
<dbReference type="Gene3D" id="3.30.160.60">
    <property type="entry name" value="Classic Zinc Finger"/>
    <property type="match status" value="1"/>
</dbReference>
<proteinExistence type="predicted"/>
<sequence>EIYKCEECNFVFKGQEQYGNHCETYHSHPPEAKCLPRCIICMKDFSSRKTLKRHIKKFHSDFNVDELATYGSRRLAFNVDCGECIRSFNDDYYFGVYLKVKHLRESIIFKCETCRSSYNTLEYAIQRYKQSIDVKQNKLYLSELCTTQMSDDSRDSVEAMESDSPTDYIKKEPHEDIEVYDEFTPSLNIKTEPASP</sequence>
<dbReference type="GO" id="GO:0008270">
    <property type="term" value="F:zinc ion binding"/>
    <property type="evidence" value="ECO:0007669"/>
    <property type="project" value="UniProtKB-KW"/>
</dbReference>
<dbReference type="SMART" id="SM00355">
    <property type="entry name" value="ZnF_C2H2"/>
    <property type="match status" value="2"/>
</dbReference>
<comment type="caution">
    <text evidence="4">The sequence shown here is derived from an EMBL/GenBank/DDBJ whole genome shotgun (WGS) entry which is preliminary data.</text>
</comment>
<evidence type="ECO:0000256" key="2">
    <source>
        <dbReference type="SAM" id="MobiDB-lite"/>
    </source>
</evidence>
<dbReference type="Pfam" id="PF13894">
    <property type="entry name" value="zf-C2H2_4"/>
    <property type="match status" value="1"/>
</dbReference>
<dbReference type="PROSITE" id="PS50157">
    <property type="entry name" value="ZINC_FINGER_C2H2_2"/>
    <property type="match status" value="2"/>
</dbReference>
<keyword evidence="1" id="KW-0862">Zinc</keyword>
<keyword evidence="1" id="KW-0479">Metal-binding</keyword>
<keyword evidence="5" id="KW-1185">Reference proteome</keyword>
<name>A0A8S4QDU3_9NEOP</name>